<proteinExistence type="predicted"/>
<dbReference type="EMBL" id="CAIY01000082">
    <property type="protein sequence ID" value="CCH68196.1"/>
    <property type="molecule type" value="Genomic_DNA"/>
</dbReference>
<accession>M1X6J9</accession>
<gene>
    <name evidence="1" type="ORF">RINTHH_20410</name>
</gene>
<dbReference type="STRING" id="1165094.RINTHH_20410"/>
<dbReference type="AlphaFoldDB" id="M1X6J9"/>
<organism evidence="1 2">
    <name type="scientific">Richelia intracellularis HH01</name>
    <dbReference type="NCBI Taxonomy" id="1165094"/>
    <lineage>
        <taxon>Bacteria</taxon>
        <taxon>Bacillati</taxon>
        <taxon>Cyanobacteriota</taxon>
        <taxon>Cyanophyceae</taxon>
        <taxon>Nostocales</taxon>
        <taxon>Nostocaceae</taxon>
        <taxon>Richelia</taxon>
    </lineage>
</organism>
<keyword evidence="2" id="KW-1185">Reference proteome</keyword>
<evidence type="ECO:0000313" key="2">
    <source>
        <dbReference type="Proteomes" id="UP000053051"/>
    </source>
</evidence>
<sequence length="69" mass="7996">MINRHHNPLAAVHKTVGQVLTYNNKIFLSAFHTCDGEHTENVEDAWGNKLPYLRAVPDFDQNIKYCNWV</sequence>
<name>M1X6J9_9NOST</name>
<protein>
    <submittedName>
        <fullName evidence="1">Sporulation protein SpoIID-like</fullName>
    </submittedName>
</protein>
<reference evidence="1 2" key="1">
    <citation type="submission" date="2012-05" db="EMBL/GenBank/DDBJ databases">
        <authorList>
            <person name="Hilton J."/>
        </authorList>
    </citation>
    <scope>NUCLEOTIDE SEQUENCE [LARGE SCALE GENOMIC DNA]</scope>
    <source>
        <strain evidence="1 2">HH01</strain>
    </source>
</reference>
<dbReference type="Proteomes" id="UP000053051">
    <property type="component" value="Unassembled WGS sequence"/>
</dbReference>
<comment type="caution">
    <text evidence="1">The sequence shown here is derived from an EMBL/GenBank/DDBJ whole genome shotgun (WGS) entry which is preliminary data.</text>
</comment>
<dbReference type="RefSeq" id="WP_008235641.1">
    <property type="nucleotide sequence ID" value="NZ_CAIY01000082.1"/>
</dbReference>
<reference evidence="2" key="2">
    <citation type="submission" date="2016-01" db="EMBL/GenBank/DDBJ databases">
        <title>Diatom-associated endosymboitic cyanobacterium lacks core nitrogen metabolism enzymes.</title>
        <authorList>
            <person name="Hilton J.A."/>
            <person name="Foster R.A."/>
            <person name="Tripp H.J."/>
            <person name="Carter B.J."/>
            <person name="Zehr J.P."/>
            <person name="Villareal T.A."/>
        </authorList>
    </citation>
    <scope>NUCLEOTIDE SEQUENCE [LARGE SCALE GENOMIC DNA]</scope>
    <source>
        <strain evidence="2">HH01</strain>
    </source>
</reference>
<evidence type="ECO:0000313" key="1">
    <source>
        <dbReference type="EMBL" id="CCH68196.1"/>
    </source>
</evidence>